<evidence type="ECO:0000256" key="2">
    <source>
        <dbReference type="ARBA" id="ARBA00005801"/>
    </source>
</evidence>
<evidence type="ECO:0000256" key="10">
    <source>
        <dbReference type="SAM" id="Phobius"/>
    </source>
</evidence>
<dbReference type="InterPro" id="IPR000045">
    <property type="entry name" value="Prepilin_IV_endopep_pep"/>
</dbReference>
<dbReference type="InterPro" id="IPR050882">
    <property type="entry name" value="Prepilin_peptidase/N-MTase"/>
</dbReference>
<keyword evidence="5 9" id="KW-0812">Transmembrane</keyword>
<evidence type="ECO:0000313" key="14">
    <source>
        <dbReference type="Proteomes" id="UP000258016"/>
    </source>
</evidence>
<comment type="similarity">
    <text evidence="2 8">Belongs to the peptidase A24 family.</text>
</comment>
<accession>A0ABN5B9P7</accession>
<organism evidence="13 14">
    <name type="scientific">Blastomonas fulva</name>
    <dbReference type="NCBI Taxonomy" id="1550728"/>
    <lineage>
        <taxon>Bacteria</taxon>
        <taxon>Pseudomonadati</taxon>
        <taxon>Pseudomonadota</taxon>
        <taxon>Alphaproteobacteria</taxon>
        <taxon>Sphingomonadales</taxon>
        <taxon>Sphingomonadaceae</taxon>
        <taxon>Blastomonas</taxon>
    </lineage>
</organism>
<proteinExistence type="inferred from homology"/>
<feature type="transmembrane region" description="Helical" evidence="10">
    <location>
        <begin position="95"/>
        <end position="112"/>
    </location>
</feature>
<dbReference type="EC" id="3.4.23.43" evidence="9"/>
<dbReference type="PANTHER" id="PTHR30487:SF0">
    <property type="entry name" value="PREPILIN LEADER PEPTIDASE_N-METHYLTRANSFERASE-RELATED"/>
    <property type="match status" value="1"/>
</dbReference>
<name>A0ABN5B9P7_9SPHN</name>
<dbReference type="InterPro" id="IPR014032">
    <property type="entry name" value="Peptidase_A24A_bac"/>
</dbReference>
<evidence type="ECO:0000256" key="5">
    <source>
        <dbReference type="ARBA" id="ARBA00022692"/>
    </source>
</evidence>
<keyword evidence="9" id="KW-0645">Protease</keyword>
<dbReference type="Proteomes" id="UP000258016">
    <property type="component" value="Chromosome"/>
</dbReference>
<reference evidence="13 14" key="1">
    <citation type="submission" date="2017-03" db="EMBL/GenBank/DDBJ databases">
        <title>Complete genome sequence of Blastomonas fulva degrading microcsystin LR.</title>
        <authorList>
            <person name="Lee H.-g."/>
            <person name="Jin L."/>
            <person name="oh H.-M."/>
        </authorList>
    </citation>
    <scope>NUCLEOTIDE SEQUENCE [LARGE SCALE GENOMIC DNA]</scope>
    <source>
        <strain evidence="13 14">T2</strain>
    </source>
</reference>
<evidence type="ECO:0000256" key="9">
    <source>
        <dbReference type="RuleBase" id="RU003794"/>
    </source>
</evidence>
<evidence type="ECO:0000256" key="8">
    <source>
        <dbReference type="RuleBase" id="RU003793"/>
    </source>
</evidence>
<evidence type="ECO:0000256" key="1">
    <source>
        <dbReference type="ARBA" id="ARBA00004429"/>
    </source>
</evidence>
<evidence type="ECO:0000313" key="13">
    <source>
        <dbReference type="EMBL" id="ASR53581.1"/>
    </source>
</evidence>
<keyword evidence="9" id="KW-0489">Methyltransferase</keyword>
<evidence type="ECO:0000256" key="4">
    <source>
        <dbReference type="ARBA" id="ARBA00022519"/>
    </source>
</evidence>
<keyword evidence="14" id="KW-1185">Reference proteome</keyword>
<feature type="transmembrane region" description="Helical" evidence="10">
    <location>
        <begin position="6"/>
        <end position="25"/>
    </location>
</feature>
<evidence type="ECO:0000256" key="7">
    <source>
        <dbReference type="ARBA" id="ARBA00023136"/>
    </source>
</evidence>
<dbReference type="Pfam" id="PF01478">
    <property type="entry name" value="Peptidase_A24"/>
    <property type="match status" value="1"/>
</dbReference>
<feature type="transmembrane region" description="Helical" evidence="10">
    <location>
        <begin position="148"/>
        <end position="168"/>
    </location>
</feature>
<dbReference type="Pfam" id="PF06750">
    <property type="entry name" value="A24_N_bact"/>
    <property type="match status" value="1"/>
</dbReference>
<feature type="transmembrane region" description="Helical" evidence="10">
    <location>
        <begin position="225"/>
        <end position="242"/>
    </location>
</feature>
<dbReference type="EC" id="2.1.1.-" evidence="9"/>
<feature type="domain" description="Prepilin peptidase A24 N-terminal" evidence="12">
    <location>
        <begin position="9"/>
        <end position="89"/>
    </location>
</feature>
<keyword evidence="3" id="KW-1003">Cell membrane</keyword>
<evidence type="ECO:0000259" key="12">
    <source>
        <dbReference type="Pfam" id="PF06750"/>
    </source>
</evidence>
<keyword evidence="4" id="KW-0997">Cell inner membrane</keyword>
<gene>
    <name evidence="13" type="ORF">B5J99_15285</name>
</gene>
<sequence>MIAPIAAAIIGVILGSFIAALVSRWPQGRSVLSGRSHCESCDTVLRPWHLVPVISWLALRGRCAICNAAIGPDTLVIELFAAAIGALAFALHPGWAGLGIAAFGWLLLPLAWLDLRHYWLPHPLTLALAIGGLIAGFAGLPPDVTSRLIGAGAGLAMLWGIALAYRTLRGRDGLGGGDPLLLGAIGLWLGWQALPLVLLIASGAGLAIALVLQARGTVLDNATRFPLGTLMAAAAWPVALLSF</sequence>
<protein>
    <recommendedName>
        <fullName evidence="9">Prepilin leader peptidase/N-methyltransferase</fullName>
        <ecNumber evidence="9">2.1.1.-</ecNumber>
        <ecNumber evidence="9">3.4.23.43</ecNumber>
    </recommendedName>
</protein>
<keyword evidence="6 10" id="KW-1133">Transmembrane helix</keyword>
<comment type="subcellular location">
    <subcellularLocation>
        <location evidence="1">Cell inner membrane</location>
        <topology evidence="1">Multi-pass membrane protein</topology>
    </subcellularLocation>
    <subcellularLocation>
        <location evidence="9">Cell membrane</location>
        <topology evidence="9">Multi-pass membrane protein</topology>
    </subcellularLocation>
</comment>
<keyword evidence="7 10" id="KW-0472">Membrane</keyword>
<evidence type="ECO:0000256" key="3">
    <source>
        <dbReference type="ARBA" id="ARBA00022475"/>
    </source>
</evidence>
<comment type="catalytic activity">
    <reaction evidence="9">
        <text>Typically cleaves a -Gly-|-Phe- bond to release an N-terminal, basic peptide of 5-8 residues from type IV prepilin, and then N-methylates the new N-terminal amino group, the methyl donor being S-adenosyl-L-methionine.</text>
        <dbReference type="EC" id="3.4.23.43"/>
    </reaction>
</comment>
<evidence type="ECO:0000256" key="6">
    <source>
        <dbReference type="ARBA" id="ARBA00022989"/>
    </source>
</evidence>
<evidence type="ECO:0000259" key="11">
    <source>
        <dbReference type="Pfam" id="PF01478"/>
    </source>
</evidence>
<dbReference type="Gene3D" id="1.20.120.1220">
    <property type="match status" value="1"/>
</dbReference>
<dbReference type="PANTHER" id="PTHR30487">
    <property type="entry name" value="TYPE 4 PREPILIN-LIKE PROTEINS LEADER PEPTIDE-PROCESSING ENZYME"/>
    <property type="match status" value="1"/>
</dbReference>
<dbReference type="InterPro" id="IPR010627">
    <property type="entry name" value="Prepilin_pept_A24_N"/>
</dbReference>
<keyword evidence="9" id="KW-0808">Transferase</keyword>
<feature type="domain" description="Prepilin type IV endopeptidase peptidase" evidence="11">
    <location>
        <begin position="102"/>
        <end position="210"/>
    </location>
</feature>
<keyword evidence="9" id="KW-0378">Hydrolase</keyword>
<comment type="function">
    <text evidence="9">Plays an essential role in type IV pili and type II pseudopili formation by proteolytically removing the leader sequence from substrate proteins and subsequently monomethylating the alpha-amino group of the newly exposed N-terminal phenylalanine.</text>
</comment>
<keyword evidence="9" id="KW-0511">Multifunctional enzyme</keyword>
<feature type="transmembrane region" description="Helical" evidence="10">
    <location>
        <begin position="180"/>
        <end position="213"/>
    </location>
</feature>
<dbReference type="EMBL" id="CP020083">
    <property type="protein sequence ID" value="ASR53581.1"/>
    <property type="molecule type" value="Genomic_DNA"/>
</dbReference>
<feature type="transmembrane region" description="Helical" evidence="10">
    <location>
        <begin position="124"/>
        <end position="142"/>
    </location>
</feature>
<dbReference type="PRINTS" id="PR00864">
    <property type="entry name" value="PREPILNPTASE"/>
</dbReference>